<protein>
    <submittedName>
        <fullName evidence="2">SMI1/KNR4 family protein</fullName>
    </submittedName>
</protein>
<sequence length="203" mass="22597">MTLDAHQHSLTLATDYLAEVRKRLGEDEAEQFARAHGASPEDLQRLVQRYPQCPPALIGLLQQVDGTHWRAYPGGEIAVPILGSDVVEYPYYLRSVAQILEDSEAAPTSIAQIYEEYLDEDPELLGAGIDAHAPLNRRLCFAYCINNGGTSQLYVDFDPAPGGVSGQVVRYLHDPDSYKVIASDFSAYLHTLFEAEFDFIFED</sequence>
<reference evidence="2 3" key="1">
    <citation type="submission" date="2018-08" db="EMBL/GenBank/DDBJ databases">
        <authorList>
            <person name="Lee Y."/>
            <person name="Kakembo D."/>
        </authorList>
    </citation>
    <scope>NUCLEOTIDE SEQUENCE [LARGE SCALE GENOMIC DNA]</scope>
    <source>
        <strain evidence="2 3">JBCS1880</strain>
    </source>
</reference>
<gene>
    <name evidence="2" type="ORF">DZC75_18325</name>
</gene>
<dbReference type="SUPFAM" id="SSF160631">
    <property type="entry name" value="SMI1/KNR4-like"/>
    <property type="match status" value="1"/>
</dbReference>
<feature type="domain" description="Knr4/Smi1-like" evidence="1">
    <location>
        <begin position="37"/>
        <end position="189"/>
    </location>
</feature>
<keyword evidence="3" id="KW-1185">Reference proteome</keyword>
<dbReference type="InterPro" id="IPR018958">
    <property type="entry name" value="Knr4/Smi1-like_dom"/>
</dbReference>
<evidence type="ECO:0000259" key="1">
    <source>
        <dbReference type="Pfam" id="PF09346"/>
    </source>
</evidence>
<name>A0AAI8PCV9_9PSED</name>
<dbReference type="EMBL" id="CP031641">
    <property type="protein sequence ID" value="AXO89866.1"/>
    <property type="molecule type" value="Genomic_DNA"/>
</dbReference>
<evidence type="ECO:0000313" key="3">
    <source>
        <dbReference type="Proteomes" id="UP000258127"/>
    </source>
</evidence>
<organism evidence="2 3">
    <name type="scientific">Pseudomonas parafulva</name>
    <dbReference type="NCBI Taxonomy" id="157782"/>
    <lineage>
        <taxon>Bacteria</taxon>
        <taxon>Pseudomonadati</taxon>
        <taxon>Pseudomonadota</taxon>
        <taxon>Gammaproteobacteria</taxon>
        <taxon>Pseudomonadales</taxon>
        <taxon>Pseudomonadaceae</taxon>
        <taxon>Pseudomonas</taxon>
    </lineage>
</organism>
<evidence type="ECO:0000313" key="2">
    <source>
        <dbReference type="EMBL" id="AXO89866.1"/>
    </source>
</evidence>
<dbReference type="Proteomes" id="UP000258127">
    <property type="component" value="Chromosome"/>
</dbReference>
<dbReference type="Pfam" id="PF09346">
    <property type="entry name" value="SMI1_KNR4"/>
    <property type="match status" value="1"/>
</dbReference>
<dbReference type="RefSeq" id="WP_052192123.1">
    <property type="nucleotide sequence ID" value="NZ_CP009747.1"/>
</dbReference>
<dbReference type="InterPro" id="IPR037883">
    <property type="entry name" value="Knr4/Smi1-like_sf"/>
</dbReference>
<accession>A0AAI8PCV9</accession>
<dbReference type="AlphaFoldDB" id="A0AAI8PCV9"/>
<proteinExistence type="predicted"/>